<feature type="domain" description="CWH43-like N-terminal" evidence="7">
    <location>
        <begin position="7"/>
        <end position="231"/>
    </location>
</feature>
<feature type="transmembrane region" description="Helical" evidence="6">
    <location>
        <begin position="201"/>
        <end position="223"/>
    </location>
</feature>
<organism evidence="8 9">
    <name type="scientific">Henosepilachna vigintioctopunctata</name>
    <dbReference type="NCBI Taxonomy" id="420089"/>
    <lineage>
        <taxon>Eukaryota</taxon>
        <taxon>Metazoa</taxon>
        <taxon>Ecdysozoa</taxon>
        <taxon>Arthropoda</taxon>
        <taxon>Hexapoda</taxon>
        <taxon>Insecta</taxon>
        <taxon>Pterygota</taxon>
        <taxon>Neoptera</taxon>
        <taxon>Endopterygota</taxon>
        <taxon>Coleoptera</taxon>
        <taxon>Polyphaga</taxon>
        <taxon>Cucujiformia</taxon>
        <taxon>Coccinelloidea</taxon>
        <taxon>Coccinellidae</taxon>
        <taxon>Epilachninae</taxon>
        <taxon>Epilachnini</taxon>
        <taxon>Henosepilachna</taxon>
    </lineage>
</organism>
<comment type="similarity">
    <text evidence="2">Belongs to the DRAM/TMEM150 family.</text>
</comment>
<dbReference type="GO" id="GO:0012505">
    <property type="term" value="C:endomembrane system"/>
    <property type="evidence" value="ECO:0007669"/>
    <property type="project" value="UniProtKB-SubCell"/>
</dbReference>
<comment type="caution">
    <text evidence="8">The sequence shown here is derived from an EMBL/GenBank/DDBJ whole genome shotgun (WGS) entry which is preliminary data.</text>
</comment>
<dbReference type="PANTHER" id="PTHR21324:SF2">
    <property type="entry name" value="EG:22E5.9 PROTEIN"/>
    <property type="match status" value="1"/>
</dbReference>
<feature type="transmembrane region" description="Helical" evidence="6">
    <location>
        <begin position="95"/>
        <end position="113"/>
    </location>
</feature>
<comment type="subcellular location">
    <subcellularLocation>
        <location evidence="1">Endomembrane system</location>
        <topology evidence="1">Multi-pass membrane protein</topology>
    </subcellularLocation>
</comment>
<evidence type="ECO:0000256" key="2">
    <source>
        <dbReference type="ARBA" id="ARBA00006565"/>
    </source>
</evidence>
<feature type="transmembrane region" description="Helical" evidence="6">
    <location>
        <begin position="53"/>
        <end position="74"/>
    </location>
</feature>
<feature type="transmembrane region" description="Helical" evidence="6">
    <location>
        <begin position="7"/>
        <end position="28"/>
    </location>
</feature>
<dbReference type="AlphaFoldDB" id="A0AAW1TPN8"/>
<dbReference type="Pfam" id="PF10277">
    <property type="entry name" value="Frag1"/>
    <property type="match status" value="1"/>
</dbReference>
<keyword evidence="5 6" id="KW-0472">Membrane</keyword>
<name>A0AAW1TPN8_9CUCU</name>
<dbReference type="InterPro" id="IPR050911">
    <property type="entry name" value="DRAM/TMEM150_Autophagy_Mod"/>
</dbReference>
<evidence type="ECO:0000256" key="6">
    <source>
        <dbReference type="SAM" id="Phobius"/>
    </source>
</evidence>
<keyword evidence="4 6" id="KW-1133">Transmembrane helix</keyword>
<feature type="transmembrane region" description="Helical" evidence="6">
    <location>
        <begin position="119"/>
        <end position="137"/>
    </location>
</feature>
<reference evidence="8 9" key="1">
    <citation type="submission" date="2023-03" db="EMBL/GenBank/DDBJ databases">
        <title>Genome insight into feeding habits of ladybird beetles.</title>
        <authorList>
            <person name="Li H.-S."/>
            <person name="Huang Y.-H."/>
            <person name="Pang H."/>
        </authorList>
    </citation>
    <scope>NUCLEOTIDE SEQUENCE [LARGE SCALE GENOMIC DNA]</scope>
    <source>
        <strain evidence="8">SYSU_2023b</strain>
        <tissue evidence="8">Whole body</tissue>
    </source>
</reference>
<evidence type="ECO:0000259" key="7">
    <source>
        <dbReference type="Pfam" id="PF10277"/>
    </source>
</evidence>
<dbReference type="InterPro" id="IPR019402">
    <property type="entry name" value="CWH43_N"/>
</dbReference>
<dbReference type="EMBL" id="JARQZJ010000020">
    <property type="protein sequence ID" value="KAK9873477.1"/>
    <property type="molecule type" value="Genomic_DNA"/>
</dbReference>
<gene>
    <name evidence="8" type="ORF">WA026_022710</name>
</gene>
<evidence type="ECO:0000256" key="1">
    <source>
        <dbReference type="ARBA" id="ARBA00004127"/>
    </source>
</evidence>
<dbReference type="Proteomes" id="UP001431783">
    <property type="component" value="Unassembled WGS sequence"/>
</dbReference>
<evidence type="ECO:0000256" key="3">
    <source>
        <dbReference type="ARBA" id="ARBA00022692"/>
    </source>
</evidence>
<keyword evidence="3 6" id="KW-0812">Transmembrane</keyword>
<accession>A0AAW1TPN8</accession>
<protein>
    <recommendedName>
        <fullName evidence="7">CWH43-like N-terminal domain-containing protein</fullName>
    </recommendedName>
</protein>
<feature type="transmembrane region" description="Helical" evidence="6">
    <location>
        <begin position="158"/>
        <end position="181"/>
    </location>
</feature>
<evidence type="ECO:0000313" key="8">
    <source>
        <dbReference type="EMBL" id="KAK9873477.1"/>
    </source>
</evidence>
<proteinExistence type="inferred from homology"/>
<evidence type="ECO:0000256" key="5">
    <source>
        <dbReference type="ARBA" id="ARBA00023136"/>
    </source>
</evidence>
<evidence type="ECO:0000313" key="9">
    <source>
        <dbReference type="Proteomes" id="UP001431783"/>
    </source>
</evidence>
<evidence type="ECO:0000256" key="4">
    <source>
        <dbReference type="ARBA" id="ARBA00022989"/>
    </source>
</evidence>
<sequence length="244" mass="27677">MSFELVHYLPILISVWFPITFLITYTIAVCDNHVSPLFPFISDTGTFSPESCIFGQMLNLGAMMMAACCYLRYLQIQDLYENNSFPDSLRKHNKLSFILGLSSSIGISIVGNFQEKNALAVHFIGAFLAFGVGWVYFTIQTHMAFKIYPHLGTKGMNWFRLILSVGVIIFFILIFVFGTVAYLNGAPAEILQKLDPGDPGWLWHFMCTLSEWILTLCEILFLASFTHDFKRISFTGPSISYKLK</sequence>
<dbReference type="PANTHER" id="PTHR21324">
    <property type="entry name" value="FASTING-INDUCIBLE INTEGRAL MEMBRANE PROTEIN TM6P1-RELATED"/>
    <property type="match status" value="1"/>
</dbReference>
<keyword evidence="9" id="KW-1185">Reference proteome</keyword>